<keyword evidence="3" id="KW-1185">Reference proteome</keyword>
<keyword evidence="1" id="KW-1133">Transmembrane helix</keyword>
<proteinExistence type="predicted"/>
<keyword evidence="1" id="KW-0472">Membrane</keyword>
<organism evidence="2 3">
    <name type="scientific">Fusibacter paucivorans</name>
    <dbReference type="NCBI Taxonomy" id="76009"/>
    <lineage>
        <taxon>Bacteria</taxon>
        <taxon>Bacillati</taxon>
        <taxon>Bacillota</taxon>
        <taxon>Clostridia</taxon>
        <taxon>Eubacteriales</taxon>
        <taxon>Eubacteriales Family XII. Incertae Sedis</taxon>
        <taxon>Fusibacter</taxon>
    </lineage>
</organism>
<reference evidence="2 3" key="1">
    <citation type="submission" date="2021-05" db="EMBL/GenBank/DDBJ databases">
        <title>Fusibacter ferrireducens sp. nov., an anaerobic, sulfur- and Fe-reducing bacterium isolated from the mangrove sediment.</title>
        <authorList>
            <person name="Qiu D."/>
        </authorList>
    </citation>
    <scope>NUCLEOTIDE SEQUENCE [LARGE SCALE GENOMIC DNA]</scope>
    <source>
        <strain evidence="2 3">DSM 12116</strain>
    </source>
</reference>
<evidence type="ECO:0000313" key="3">
    <source>
        <dbReference type="Proteomes" id="UP000746471"/>
    </source>
</evidence>
<sequence>MGKIDRKWKISIMIIAISVFAIIIYLNYQEDNDGKLLTRKNIVEIFLDEEIKLKFESMDDQSPYIEDEAMLYSIEGSSLKLKLYIYDSISDKMTAYKPIHDMYDQWASTGNEQYISAKNAIICIVMPDPHTIEFSTINLLYTDITDIIFEKLNDGKTKLCTSESENWEAIYELKYYDHEYSLGGDVLHETRASDSFVIKYKNDDLTDKDLIDIEYDYKNIKGSIHEITINQSNLINVYSNRRETISFPMDEQFNITIHWLGNTESIQVDCSIDGEA</sequence>
<feature type="transmembrane region" description="Helical" evidence="1">
    <location>
        <begin position="12"/>
        <end position="28"/>
    </location>
</feature>
<comment type="caution">
    <text evidence="2">The sequence shown here is derived from an EMBL/GenBank/DDBJ whole genome shotgun (WGS) entry which is preliminary data.</text>
</comment>
<accession>A0ABS5PU77</accession>
<dbReference type="EMBL" id="JAHBCL010000042">
    <property type="protein sequence ID" value="MBS7528477.1"/>
    <property type="molecule type" value="Genomic_DNA"/>
</dbReference>
<name>A0ABS5PU77_9FIRM</name>
<protein>
    <submittedName>
        <fullName evidence="2">Uncharacterized protein</fullName>
    </submittedName>
</protein>
<dbReference type="Proteomes" id="UP000746471">
    <property type="component" value="Unassembled WGS sequence"/>
</dbReference>
<dbReference type="RefSeq" id="WP_213238335.1">
    <property type="nucleotide sequence ID" value="NZ_JAHBCL010000042.1"/>
</dbReference>
<evidence type="ECO:0000313" key="2">
    <source>
        <dbReference type="EMBL" id="MBS7528477.1"/>
    </source>
</evidence>
<evidence type="ECO:0000256" key="1">
    <source>
        <dbReference type="SAM" id="Phobius"/>
    </source>
</evidence>
<gene>
    <name evidence="2" type="ORF">KHM83_17455</name>
</gene>
<keyword evidence="1" id="KW-0812">Transmembrane</keyword>